<dbReference type="PANTHER" id="PTHR21198">
    <property type="entry name" value="GLUTAMATE RACEMASE"/>
    <property type="match status" value="1"/>
</dbReference>
<name>E0XWC1_9HYPH</name>
<protein>
    <submittedName>
        <fullName evidence="3">Aspartate racemase</fullName>
    </submittedName>
</protein>
<dbReference type="PROSITE" id="PS00923">
    <property type="entry name" value="ASP_GLU_RACEMASE_1"/>
    <property type="match status" value="1"/>
</dbReference>
<dbReference type="GO" id="GO:0047661">
    <property type="term" value="F:amino-acid racemase activity"/>
    <property type="evidence" value="ECO:0007669"/>
    <property type="project" value="InterPro"/>
</dbReference>
<evidence type="ECO:0000256" key="2">
    <source>
        <dbReference type="ARBA" id="ARBA00023235"/>
    </source>
</evidence>
<evidence type="ECO:0000256" key="1">
    <source>
        <dbReference type="ARBA" id="ARBA00007847"/>
    </source>
</evidence>
<organism evidence="3">
    <name type="scientific">uncultured Rhizobiales bacterium HF4000_32B18</name>
    <dbReference type="NCBI Taxonomy" id="710780"/>
    <lineage>
        <taxon>Bacteria</taxon>
        <taxon>Pseudomonadati</taxon>
        <taxon>Pseudomonadota</taxon>
        <taxon>Alphaproteobacteria</taxon>
        <taxon>Hyphomicrobiales</taxon>
        <taxon>environmental samples</taxon>
    </lineage>
</organism>
<dbReference type="InterPro" id="IPR015942">
    <property type="entry name" value="Asp/Glu/hydantoin_racemase"/>
</dbReference>
<sequence length="244" mass="24594">MASEGDGGPRILGVLGGMGPEATILLMQRILEATPAPAGRPRDDADHLPLLVDNNTQVPSRIRHLVEGTGEDPGPTLAAMARRLEAAGAAALAMPCNTAHAYAGAIREAVRLPFLDMVALTADAAAPLPAGPAGILASPATRITGIFAAAFAARDREVIHPADEAAMLGAIRAVKAGQGERARPVLEAAAAELAGAGAAVLIVGCSEFSLLSRGLAATVPVIDTLDVLAAAAVRFALAPRPLPA</sequence>
<accession>E0XWC1</accession>
<keyword evidence="2" id="KW-0413">Isomerase</keyword>
<dbReference type="Gene3D" id="3.40.50.1860">
    <property type="match status" value="2"/>
</dbReference>
<evidence type="ECO:0000313" key="3">
    <source>
        <dbReference type="EMBL" id="ADI18712.1"/>
    </source>
</evidence>
<dbReference type="InterPro" id="IPR001920">
    <property type="entry name" value="Asp/Glu_race"/>
</dbReference>
<dbReference type="PANTHER" id="PTHR21198:SF7">
    <property type="entry name" value="ASPARTATE-GLUTAMATE RACEMASE FAMILY"/>
    <property type="match status" value="1"/>
</dbReference>
<dbReference type="SUPFAM" id="SSF53681">
    <property type="entry name" value="Aspartate/glutamate racemase"/>
    <property type="match status" value="2"/>
</dbReference>
<proteinExistence type="inferred from homology"/>
<comment type="similarity">
    <text evidence="1">Belongs to the aspartate/glutamate racemases family.</text>
</comment>
<dbReference type="AlphaFoldDB" id="E0XWC1"/>
<dbReference type="InterPro" id="IPR004380">
    <property type="entry name" value="Asp_race"/>
</dbReference>
<dbReference type="NCBIfam" id="TIGR00035">
    <property type="entry name" value="asp_race"/>
    <property type="match status" value="1"/>
</dbReference>
<dbReference type="Pfam" id="PF01177">
    <property type="entry name" value="Asp_Glu_race"/>
    <property type="match status" value="1"/>
</dbReference>
<dbReference type="EMBL" id="GU474898">
    <property type="protein sequence ID" value="ADI18712.1"/>
    <property type="molecule type" value="Genomic_DNA"/>
</dbReference>
<reference evidence="3" key="1">
    <citation type="journal article" date="2011" name="Environ. Microbiol.">
        <title>Time-series analyses of Monterey Bay coastal microbial picoplankton using a 'genome proxy' microarray.</title>
        <authorList>
            <person name="Rich V.I."/>
            <person name="Pham V.D."/>
            <person name="Eppley J."/>
            <person name="Shi Y."/>
            <person name="DeLong E.F."/>
        </authorList>
    </citation>
    <scope>NUCLEOTIDE SEQUENCE</scope>
</reference>
<dbReference type="InterPro" id="IPR018187">
    <property type="entry name" value="Asp/Glu_racemase_AS_1"/>
</dbReference>